<evidence type="ECO:0000256" key="1">
    <source>
        <dbReference type="ARBA" id="ARBA00005336"/>
    </source>
</evidence>
<dbReference type="GO" id="GO:0008422">
    <property type="term" value="F:beta-glucosidase activity"/>
    <property type="evidence" value="ECO:0007669"/>
    <property type="project" value="UniProtKB-ARBA"/>
</dbReference>
<dbReference type="EMBL" id="AP029612">
    <property type="protein sequence ID" value="BFG69188.1"/>
    <property type="molecule type" value="Genomic_DNA"/>
</dbReference>
<dbReference type="InterPro" id="IPR002772">
    <property type="entry name" value="Glyco_hydro_3_C"/>
</dbReference>
<feature type="domain" description="PA14" evidence="3">
    <location>
        <begin position="502"/>
        <end position="642"/>
    </location>
</feature>
<dbReference type="InterPro" id="IPR036962">
    <property type="entry name" value="Glyco_hydro_3_N_sf"/>
</dbReference>
<protein>
    <submittedName>
        <fullName evidence="4">Glycoside hydrolase family 3 protein</fullName>
    </submittedName>
</protein>
<dbReference type="PANTHER" id="PTHR42715:SF10">
    <property type="entry name" value="BETA-GLUCOSIDASE"/>
    <property type="match status" value="1"/>
</dbReference>
<organism evidence="4">
    <name type="scientific">Sediminibacterium sp. KACHI17</name>
    <dbReference type="NCBI Taxonomy" id="1751071"/>
    <lineage>
        <taxon>Bacteria</taxon>
        <taxon>Pseudomonadati</taxon>
        <taxon>Bacteroidota</taxon>
        <taxon>Chitinophagia</taxon>
        <taxon>Chitinophagales</taxon>
        <taxon>Chitinophagaceae</taxon>
        <taxon>Sediminibacterium</taxon>
    </lineage>
</organism>
<dbReference type="PRINTS" id="PR00133">
    <property type="entry name" value="GLHYDRLASE3"/>
</dbReference>
<dbReference type="PROSITE" id="PS51257">
    <property type="entry name" value="PROKAR_LIPOPROTEIN"/>
    <property type="match status" value="1"/>
</dbReference>
<reference evidence="4" key="1">
    <citation type="submission" date="2024-02" db="EMBL/GenBank/DDBJ databases">
        <title>Sediminibacterium planktonica sp. nov. and Sediminibacterium longus sp. nov., isolated from surface lake and river water.</title>
        <authorList>
            <person name="Watanabe K."/>
            <person name="Takemine S."/>
            <person name="Ishii Y."/>
            <person name="Ogata Y."/>
            <person name="Shindo C."/>
            <person name="Suda W."/>
        </authorList>
    </citation>
    <scope>NUCLEOTIDE SEQUENCE</scope>
    <source>
        <strain evidence="4">KACHI17</strain>
    </source>
</reference>
<name>A0AAT9GF19_9BACT</name>
<accession>A0AAT9GF19</accession>
<dbReference type="InterPro" id="IPR001764">
    <property type="entry name" value="Glyco_hydro_3_N"/>
</dbReference>
<dbReference type="SUPFAM" id="SSF52279">
    <property type="entry name" value="Beta-D-glucan exohydrolase, C-terminal domain"/>
    <property type="match status" value="1"/>
</dbReference>
<dbReference type="Pfam" id="PF00933">
    <property type="entry name" value="Glyco_hydro_3"/>
    <property type="match status" value="1"/>
</dbReference>
<evidence type="ECO:0000259" key="3">
    <source>
        <dbReference type="PROSITE" id="PS51820"/>
    </source>
</evidence>
<dbReference type="InterPro" id="IPR037524">
    <property type="entry name" value="PA14/GLEYA"/>
</dbReference>
<sequence length="900" mass="99947">MVKPSFLSLYCWIITGCISLISVASLSAQSVIPYKDKTLPTQERVKDLLSRMTMEEKFFQLFMIPGSIKKGEETTYKTGLFGFQVSAGVADEKNAAEQILQYDTKENALSLAKKINRIQQFFVEETRLGIPIIPFDEALHGLVREGATVFPQSIGLSATWNTKLMEQVADAIAKEASIRGIRQVLSPVINIATDVRWGRTEETYGEDPFLTSAMGVAFIQSFEKKNIITTPKHFIANVGDGGRDSYPIYLNERALMDIHFPPFIAAIHKAGARSIMTAYNSVDGSPATAHYNLLTTTLKNKWGFKGFVISDASAVGGANVLHYTAKDYADAGNAAITNGLDVIFQTQHEHHRLFISPFLNHQIAQARIDDAVSRVLTAKFELGLFDQPYIDETKAADTSFKKEHQLLAKQAALESIVLLKNKGSVLPLDKNIKKIALIGQDATEARLGGYSGNGSEKVSLLKGLQQLLPKAEIAYAAGVPRIQASTVAIPDSVLHHRDKENKTQIGLLASYFNNIDLKGHPTIERTDRNIDFHWTLYGPDTSLSVDFYSVRWTGLLTAPTTGQYKIGLEGNDGFRLYINHQLVIDQWDKQSYHTILHEVSFQKDSVYSITIEFKESNGNAHIRLIWNHGVIDDHEIQIQKAVELAKKADIVVISAGIEEGEFRDRASLQLPGYQEALIQSIAATGKKIIVVLTGGSAITMNNWLDKTDAVLQTWYPGEQGGHAIAAILLGDYNPSGKLPITFPIAEAQLPLVYNHTPTGRGDDYINLTGLPLFPFGYGLSYTQFTYTNLFFERERIKRSDSVWVTCSVTNSGARDGDEVVQLYIRDLLSSVVRPVMELKGFQRIHLKAGETKQVRFLITPELLMMTDLSLQRIVEPGNFRIMIGSSSRDIRLKGIIQVTE</sequence>
<dbReference type="InterPro" id="IPR013783">
    <property type="entry name" value="Ig-like_fold"/>
</dbReference>
<dbReference type="Gene3D" id="3.40.50.1700">
    <property type="entry name" value="Glycoside hydrolase family 3 C-terminal domain"/>
    <property type="match status" value="2"/>
</dbReference>
<dbReference type="GO" id="GO:0005975">
    <property type="term" value="P:carbohydrate metabolic process"/>
    <property type="evidence" value="ECO:0007669"/>
    <property type="project" value="InterPro"/>
</dbReference>
<dbReference type="SMART" id="SM01217">
    <property type="entry name" value="Fn3_like"/>
    <property type="match status" value="1"/>
</dbReference>
<dbReference type="FunFam" id="2.60.40.10:FF:000495">
    <property type="entry name" value="Periplasmic beta-glucosidase"/>
    <property type="match status" value="1"/>
</dbReference>
<dbReference type="Gene3D" id="2.60.40.10">
    <property type="entry name" value="Immunoglobulins"/>
    <property type="match status" value="1"/>
</dbReference>
<dbReference type="SMART" id="SM00758">
    <property type="entry name" value="PA14"/>
    <property type="match status" value="1"/>
</dbReference>
<keyword evidence="2 4" id="KW-0378">Hydrolase</keyword>
<dbReference type="PROSITE" id="PS51820">
    <property type="entry name" value="PA14"/>
    <property type="match status" value="1"/>
</dbReference>
<gene>
    <name evidence="4" type="ORF">KACHI17_00690</name>
</gene>
<dbReference type="InterPro" id="IPR026891">
    <property type="entry name" value="Fn3-like"/>
</dbReference>
<dbReference type="Pfam" id="PF07691">
    <property type="entry name" value="PA14"/>
    <property type="match status" value="1"/>
</dbReference>
<dbReference type="InterPro" id="IPR050288">
    <property type="entry name" value="Cellulose_deg_GH3"/>
</dbReference>
<dbReference type="Gene3D" id="3.20.20.300">
    <property type="entry name" value="Glycoside hydrolase, family 3, N-terminal domain"/>
    <property type="match status" value="1"/>
</dbReference>
<dbReference type="AlphaFoldDB" id="A0AAT9GF19"/>
<evidence type="ECO:0000313" key="4">
    <source>
        <dbReference type="EMBL" id="BFG69188.1"/>
    </source>
</evidence>
<dbReference type="InterPro" id="IPR036881">
    <property type="entry name" value="Glyco_hydro_3_C_sf"/>
</dbReference>
<dbReference type="PANTHER" id="PTHR42715">
    <property type="entry name" value="BETA-GLUCOSIDASE"/>
    <property type="match status" value="1"/>
</dbReference>
<dbReference type="Pfam" id="PF01915">
    <property type="entry name" value="Glyco_hydro_3_C"/>
    <property type="match status" value="1"/>
</dbReference>
<proteinExistence type="inferred from homology"/>
<comment type="similarity">
    <text evidence="1">Belongs to the glycosyl hydrolase 3 family.</text>
</comment>
<dbReference type="InterPro" id="IPR011658">
    <property type="entry name" value="PA14_dom"/>
</dbReference>
<dbReference type="InterPro" id="IPR017853">
    <property type="entry name" value="GH"/>
</dbReference>
<dbReference type="SUPFAM" id="SSF51445">
    <property type="entry name" value="(Trans)glycosidases"/>
    <property type="match status" value="1"/>
</dbReference>
<dbReference type="RefSeq" id="WP_353549537.1">
    <property type="nucleotide sequence ID" value="NZ_AP029612.1"/>
</dbReference>
<dbReference type="Pfam" id="PF14310">
    <property type="entry name" value="Fn3-like"/>
    <property type="match status" value="1"/>
</dbReference>
<evidence type="ECO:0000256" key="2">
    <source>
        <dbReference type="ARBA" id="ARBA00022801"/>
    </source>
</evidence>